<organism evidence="9 10">
    <name type="scientific">Bauldia litoralis</name>
    <dbReference type="NCBI Taxonomy" id="665467"/>
    <lineage>
        <taxon>Bacteria</taxon>
        <taxon>Pseudomonadati</taxon>
        <taxon>Pseudomonadota</taxon>
        <taxon>Alphaproteobacteria</taxon>
        <taxon>Hyphomicrobiales</taxon>
        <taxon>Kaistiaceae</taxon>
        <taxon>Bauldia</taxon>
    </lineage>
</organism>
<gene>
    <name evidence="9" type="ORF">SAMN02982931_01144</name>
</gene>
<evidence type="ECO:0000256" key="1">
    <source>
        <dbReference type="ARBA" id="ARBA00004651"/>
    </source>
</evidence>
<dbReference type="Pfam" id="PF01569">
    <property type="entry name" value="PAP2"/>
    <property type="match status" value="1"/>
</dbReference>
<accession>A0A1G6B2J5</accession>
<dbReference type="EMBL" id="FMXQ01000002">
    <property type="protein sequence ID" value="SDB14900.1"/>
    <property type="molecule type" value="Genomic_DNA"/>
</dbReference>
<dbReference type="STRING" id="665467.SAMN02982931_01144"/>
<dbReference type="SMART" id="SM00014">
    <property type="entry name" value="acidPPc"/>
    <property type="match status" value="1"/>
</dbReference>
<reference evidence="9 10" key="1">
    <citation type="submission" date="2016-10" db="EMBL/GenBank/DDBJ databases">
        <authorList>
            <person name="de Groot N.N."/>
        </authorList>
    </citation>
    <scope>NUCLEOTIDE SEQUENCE [LARGE SCALE GENOMIC DNA]</scope>
    <source>
        <strain evidence="9 10">ATCC 35022</strain>
    </source>
</reference>
<dbReference type="SUPFAM" id="SSF48317">
    <property type="entry name" value="Acid phosphatase/Vanadium-dependent haloperoxidase"/>
    <property type="match status" value="1"/>
</dbReference>
<feature type="transmembrane region" description="Helical" evidence="7">
    <location>
        <begin position="47"/>
        <end position="66"/>
    </location>
</feature>
<feature type="transmembrane region" description="Helical" evidence="7">
    <location>
        <begin position="123"/>
        <end position="148"/>
    </location>
</feature>
<evidence type="ECO:0000256" key="6">
    <source>
        <dbReference type="ARBA" id="ARBA00023136"/>
    </source>
</evidence>
<dbReference type="InterPro" id="IPR000326">
    <property type="entry name" value="PAP2/HPO"/>
</dbReference>
<keyword evidence="5 7" id="KW-1133">Transmembrane helix</keyword>
<dbReference type="OrthoDB" id="9780507at2"/>
<evidence type="ECO:0000256" key="5">
    <source>
        <dbReference type="ARBA" id="ARBA00022989"/>
    </source>
</evidence>
<keyword evidence="6 7" id="KW-0472">Membrane</keyword>
<evidence type="ECO:0000256" key="4">
    <source>
        <dbReference type="ARBA" id="ARBA00022801"/>
    </source>
</evidence>
<comment type="subcellular location">
    <subcellularLocation>
        <location evidence="1">Cell membrane</location>
        <topology evidence="1">Multi-pass membrane protein</topology>
    </subcellularLocation>
</comment>
<evidence type="ECO:0000256" key="2">
    <source>
        <dbReference type="ARBA" id="ARBA00022475"/>
    </source>
</evidence>
<dbReference type="GO" id="GO:0016787">
    <property type="term" value="F:hydrolase activity"/>
    <property type="evidence" value="ECO:0007669"/>
    <property type="project" value="UniProtKB-KW"/>
</dbReference>
<feature type="transmembrane region" description="Helical" evidence="7">
    <location>
        <begin position="178"/>
        <end position="199"/>
    </location>
</feature>
<evidence type="ECO:0000256" key="3">
    <source>
        <dbReference type="ARBA" id="ARBA00022692"/>
    </source>
</evidence>
<feature type="domain" description="Phosphatidic acid phosphatase type 2/haloperoxidase" evidence="8">
    <location>
        <begin position="131"/>
        <end position="246"/>
    </location>
</feature>
<feature type="transmembrane region" description="Helical" evidence="7">
    <location>
        <begin position="94"/>
        <end position="111"/>
    </location>
</feature>
<keyword evidence="2" id="KW-1003">Cell membrane</keyword>
<keyword evidence="4" id="KW-0378">Hydrolase</keyword>
<dbReference type="Gene3D" id="1.20.144.10">
    <property type="entry name" value="Phosphatidic acid phosphatase type 2/haloperoxidase"/>
    <property type="match status" value="2"/>
</dbReference>
<dbReference type="RefSeq" id="WP_139167759.1">
    <property type="nucleotide sequence ID" value="NZ_FMXQ01000002.1"/>
</dbReference>
<sequence>MTETDQKARAASEGGGRLRRNLAILNARLKRRRIPALLPDAYPRTRLVLAGGLLAVIVITLSLFSLDSGAPGWSEALSPLTEGVFQFITQFGKSGWYLVPVGIFGLVLLFADWTRIGRSAAAAWVEVADLVGFFFFNMAAAGIVTNLIKWTLGRSRPLRFKKDGIFTFEPISFAHEHVSFPSGHATTAAALFVSCAYIFRGQPVVVGVIGVCAGLMAVSRVAVGAHFPSDVVAGVFVGAAFTVFYAYALGRSGVAFQRQPDGSLMPKTVAIRTMFRREGAATMVEELWAALRGARRG</sequence>
<dbReference type="PANTHER" id="PTHR14969">
    <property type="entry name" value="SPHINGOSINE-1-PHOSPHATE PHOSPHOHYDROLASE"/>
    <property type="match status" value="1"/>
</dbReference>
<evidence type="ECO:0000256" key="7">
    <source>
        <dbReference type="SAM" id="Phobius"/>
    </source>
</evidence>
<feature type="transmembrane region" description="Helical" evidence="7">
    <location>
        <begin position="231"/>
        <end position="250"/>
    </location>
</feature>
<dbReference type="AlphaFoldDB" id="A0A1G6B2J5"/>
<dbReference type="GO" id="GO:0005886">
    <property type="term" value="C:plasma membrane"/>
    <property type="evidence" value="ECO:0007669"/>
    <property type="project" value="UniProtKB-SubCell"/>
</dbReference>
<evidence type="ECO:0000313" key="9">
    <source>
        <dbReference type="EMBL" id="SDB14900.1"/>
    </source>
</evidence>
<protein>
    <submittedName>
        <fullName evidence="9">Undecaprenyl-diphosphatase</fullName>
    </submittedName>
</protein>
<dbReference type="PANTHER" id="PTHR14969:SF62">
    <property type="entry name" value="DECAPRENYLPHOSPHORYL-5-PHOSPHORIBOSE PHOSPHATASE RV3807C-RELATED"/>
    <property type="match status" value="1"/>
</dbReference>
<keyword evidence="3 7" id="KW-0812">Transmembrane</keyword>
<evidence type="ECO:0000259" key="8">
    <source>
        <dbReference type="SMART" id="SM00014"/>
    </source>
</evidence>
<evidence type="ECO:0000313" key="10">
    <source>
        <dbReference type="Proteomes" id="UP000199071"/>
    </source>
</evidence>
<feature type="transmembrane region" description="Helical" evidence="7">
    <location>
        <begin position="204"/>
        <end position="225"/>
    </location>
</feature>
<dbReference type="InterPro" id="IPR036938">
    <property type="entry name" value="PAP2/HPO_sf"/>
</dbReference>
<proteinExistence type="predicted"/>
<name>A0A1G6B2J5_9HYPH</name>
<keyword evidence="10" id="KW-1185">Reference proteome</keyword>
<dbReference type="Proteomes" id="UP000199071">
    <property type="component" value="Unassembled WGS sequence"/>
</dbReference>